<dbReference type="InterPro" id="IPR036375">
    <property type="entry name" value="Hemopexin-like_dom_sf"/>
</dbReference>
<dbReference type="Proteomes" id="UP000288716">
    <property type="component" value="Unassembled WGS sequence"/>
</dbReference>
<dbReference type="SMART" id="SM00120">
    <property type="entry name" value="HX"/>
    <property type="match status" value="4"/>
</dbReference>
<dbReference type="Gene3D" id="2.110.10.10">
    <property type="entry name" value="Hemopexin-like domain"/>
    <property type="match status" value="1"/>
</dbReference>
<dbReference type="EMBL" id="NCKV01003515">
    <property type="protein sequence ID" value="RWS25624.1"/>
    <property type="molecule type" value="Genomic_DNA"/>
</dbReference>
<name>A0A443SDN1_9ACAR</name>
<comment type="caution">
    <text evidence="4">The sequence shown here is derived from an EMBL/GenBank/DDBJ whole genome shotgun (WGS) entry which is preliminary data.</text>
</comment>
<organism evidence="4 5">
    <name type="scientific">Leptotrombidium deliense</name>
    <dbReference type="NCBI Taxonomy" id="299467"/>
    <lineage>
        <taxon>Eukaryota</taxon>
        <taxon>Metazoa</taxon>
        <taxon>Ecdysozoa</taxon>
        <taxon>Arthropoda</taxon>
        <taxon>Chelicerata</taxon>
        <taxon>Arachnida</taxon>
        <taxon>Acari</taxon>
        <taxon>Acariformes</taxon>
        <taxon>Trombidiformes</taxon>
        <taxon>Prostigmata</taxon>
        <taxon>Anystina</taxon>
        <taxon>Parasitengona</taxon>
        <taxon>Trombiculoidea</taxon>
        <taxon>Trombiculidae</taxon>
        <taxon>Leptotrombidium</taxon>
    </lineage>
</organism>
<feature type="chain" id="PRO_5019251901" evidence="3">
    <location>
        <begin position="18"/>
        <end position="556"/>
    </location>
</feature>
<sequence length="556" mass="64419">MILYAILMVLFRLAVKGDRPLTHCSQYPNITIQSAVYSPGNGVVVFFKNWSYVLRSPKSIHNYPRLVAVNEIKLSTKSYPFNAMFTFVNRSNQIYQWYGLKQVKGNESYRTDYFILDSLYNPKYDTKNVVVGDNDFAFVNFNQERHQIGVFAALRLPAVNDYYSGIFFRNFGTNKLANKFVVSGSVQVAADALEIGDYTRLNAIDIFWNNTNNDLVGYKSLGTIFEYFVSNYSFLSLVGKSPHFDNQVLIGCPPTLCIYVEFDAALASKHDGTIYLFFDRHYWSTKHLRQHYKNLEAKYINRTMTLGLERKNELLTAAFSYGKRSFLFTEEETVWISDFNFTSFYIQESKTVLPGLKIRTGSVDAMFTQNDLLFIIKGDGYYVYDLQHKRMSEEFLNRDYLQAINYPLSMADFRGIPESIDAAFSHNNNLYFFCGSFMYRLTGANNKYDLTVRLIQEEFANCSNYDYQHSTFYKSFTDFQKRLLKFQPKSYKGKPSFSLSNLLFVFLVVLVAVGVVILLCLVVTNVYDTIVQRQRTPQTLKQQSIRKKKVKIISNK</sequence>
<keyword evidence="3" id="KW-0732">Signal</keyword>
<protein>
    <submittedName>
        <fullName evidence="4">Uncharacterized protein</fullName>
    </submittedName>
</protein>
<keyword evidence="2" id="KW-0472">Membrane</keyword>
<evidence type="ECO:0000256" key="2">
    <source>
        <dbReference type="SAM" id="Phobius"/>
    </source>
</evidence>
<dbReference type="PROSITE" id="PS51642">
    <property type="entry name" value="HEMOPEXIN_2"/>
    <property type="match status" value="1"/>
</dbReference>
<feature type="transmembrane region" description="Helical" evidence="2">
    <location>
        <begin position="502"/>
        <end position="527"/>
    </location>
</feature>
<keyword evidence="2" id="KW-1133">Transmembrane helix</keyword>
<keyword evidence="2" id="KW-0812">Transmembrane</keyword>
<dbReference type="OrthoDB" id="10556548at2759"/>
<dbReference type="AlphaFoldDB" id="A0A443SDN1"/>
<reference evidence="4 5" key="1">
    <citation type="journal article" date="2018" name="Gigascience">
        <title>Genomes of trombidid mites reveal novel predicted allergens and laterally-transferred genes associated with secondary metabolism.</title>
        <authorList>
            <person name="Dong X."/>
            <person name="Chaisiri K."/>
            <person name="Xia D."/>
            <person name="Armstrong S.D."/>
            <person name="Fang Y."/>
            <person name="Donnelly M.J."/>
            <person name="Kadowaki T."/>
            <person name="McGarry J.W."/>
            <person name="Darby A.C."/>
            <person name="Makepeace B.L."/>
        </authorList>
    </citation>
    <scope>NUCLEOTIDE SEQUENCE [LARGE SCALE GENOMIC DNA]</scope>
    <source>
        <strain evidence="4">UoL-UT</strain>
    </source>
</reference>
<keyword evidence="5" id="KW-1185">Reference proteome</keyword>
<dbReference type="VEuPathDB" id="VectorBase:LDEU006417"/>
<accession>A0A443SDN1</accession>
<dbReference type="SUPFAM" id="SSF50923">
    <property type="entry name" value="Hemopexin-like domain"/>
    <property type="match status" value="1"/>
</dbReference>
<evidence type="ECO:0000256" key="1">
    <source>
        <dbReference type="PROSITE-ProRule" id="PRU01011"/>
    </source>
</evidence>
<evidence type="ECO:0000313" key="5">
    <source>
        <dbReference type="Proteomes" id="UP000288716"/>
    </source>
</evidence>
<evidence type="ECO:0000313" key="4">
    <source>
        <dbReference type="EMBL" id="RWS25624.1"/>
    </source>
</evidence>
<dbReference type="InterPro" id="IPR018487">
    <property type="entry name" value="Hemopexin-like_repeat"/>
</dbReference>
<feature type="signal peptide" evidence="3">
    <location>
        <begin position="1"/>
        <end position="17"/>
    </location>
</feature>
<evidence type="ECO:0000256" key="3">
    <source>
        <dbReference type="SAM" id="SignalP"/>
    </source>
</evidence>
<gene>
    <name evidence="4" type="ORF">B4U80_13059</name>
</gene>
<proteinExistence type="predicted"/>
<feature type="repeat" description="Hemopexin" evidence="1">
    <location>
        <begin position="417"/>
        <end position="462"/>
    </location>
</feature>